<comment type="subcellular location">
    <subcellularLocation>
        <location evidence="1">Membrane</location>
        <topology evidence="1">Lipid-anchor</topology>
    </subcellularLocation>
</comment>
<name>A0A378FWN4_KLEPN</name>
<keyword evidence="5" id="KW-0564">Palmitate</keyword>
<evidence type="ECO:0000256" key="5">
    <source>
        <dbReference type="ARBA" id="ARBA00023139"/>
    </source>
</evidence>
<dbReference type="AlphaFoldDB" id="A0A378FWN4"/>
<dbReference type="EMBL" id="UGNC01000005">
    <property type="protein sequence ID" value="STW49036.1"/>
    <property type="molecule type" value="Genomic_DNA"/>
</dbReference>
<dbReference type="Pfam" id="PF03180">
    <property type="entry name" value="Lipoprotein_9"/>
    <property type="match status" value="1"/>
</dbReference>
<evidence type="ECO:0000256" key="6">
    <source>
        <dbReference type="ARBA" id="ARBA00023288"/>
    </source>
</evidence>
<dbReference type="InterPro" id="IPR004872">
    <property type="entry name" value="Lipoprotein_NlpA"/>
</dbReference>
<reference evidence="7 8" key="1">
    <citation type="submission" date="2018-06" db="EMBL/GenBank/DDBJ databases">
        <authorList>
            <consortium name="Pathogen Informatics"/>
            <person name="Doyle S."/>
        </authorList>
    </citation>
    <scope>NUCLEOTIDE SEQUENCE [LARGE SCALE GENOMIC DNA]</scope>
    <source>
        <strain evidence="7 8">NCTC9617</strain>
    </source>
</reference>
<dbReference type="GO" id="GO:0016020">
    <property type="term" value="C:membrane"/>
    <property type="evidence" value="ECO:0007669"/>
    <property type="project" value="UniProtKB-SubCell"/>
</dbReference>
<organism evidence="7 8">
    <name type="scientific">Klebsiella pneumoniae</name>
    <dbReference type="NCBI Taxonomy" id="573"/>
    <lineage>
        <taxon>Bacteria</taxon>
        <taxon>Pseudomonadati</taxon>
        <taxon>Pseudomonadota</taxon>
        <taxon>Gammaproteobacteria</taxon>
        <taxon>Enterobacterales</taxon>
        <taxon>Enterobacteriaceae</taxon>
        <taxon>Klebsiella/Raoultella group</taxon>
        <taxon>Klebsiella</taxon>
        <taxon>Klebsiella pneumoniae complex</taxon>
    </lineage>
</organism>
<accession>A0A378FWN4</accession>
<evidence type="ECO:0000256" key="3">
    <source>
        <dbReference type="ARBA" id="ARBA00022729"/>
    </source>
</evidence>
<dbReference type="Proteomes" id="UP000255167">
    <property type="component" value="Unassembled WGS sequence"/>
</dbReference>
<protein>
    <submittedName>
        <fullName evidence="7">Methionine ABC transporter substrate-binding protein</fullName>
    </submittedName>
</protein>
<proteinExistence type="inferred from homology"/>
<gene>
    <name evidence="7" type="primary">metQ_4</name>
    <name evidence="7" type="ORF">NCTC9617_05652</name>
</gene>
<evidence type="ECO:0000313" key="8">
    <source>
        <dbReference type="Proteomes" id="UP000255167"/>
    </source>
</evidence>
<evidence type="ECO:0000256" key="4">
    <source>
        <dbReference type="ARBA" id="ARBA00023136"/>
    </source>
</evidence>
<evidence type="ECO:0000256" key="1">
    <source>
        <dbReference type="ARBA" id="ARBA00004635"/>
    </source>
</evidence>
<keyword evidence="6" id="KW-0449">Lipoprotein</keyword>
<keyword evidence="4" id="KW-0472">Membrane</keyword>
<dbReference type="Gene3D" id="3.40.190.10">
    <property type="entry name" value="Periplasmic binding protein-like II"/>
    <property type="match status" value="1"/>
</dbReference>
<sequence>MNLIVAREDNKDAENVKKFVQAYQSDEVYEAANKIFNGGP</sequence>
<keyword evidence="3" id="KW-0732">Signal</keyword>
<comment type="similarity">
    <text evidence="2">Belongs to the NlpA lipoprotein family.</text>
</comment>
<evidence type="ECO:0000256" key="2">
    <source>
        <dbReference type="ARBA" id="ARBA00008973"/>
    </source>
</evidence>
<evidence type="ECO:0000313" key="7">
    <source>
        <dbReference type="EMBL" id="STW49036.1"/>
    </source>
</evidence>
<dbReference type="SUPFAM" id="SSF53850">
    <property type="entry name" value="Periplasmic binding protein-like II"/>
    <property type="match status" value="1"/>
</dbReference>